<dbReference type="SUPFAM" id="SSF47413">
    <property type="entry name" value="lambda repressor-like DNA-binding domains"/>
    <property type="match status" value="1"/>
</dbReference>
<dbReference type="PROSITE" id="PS50943">
    <property type="entry name" value="HTH_CROC1"/>
    <property type="match status" value="1"/>
</dbReference>
<sequence>MAENARAPREPAPTPQSTSPIPLPLWRHMLGDELRRLRHERGETLGKTAADAGVSPQYLSEMERGVKDPSSEMIAAVAGALGVTIIDLATAVAENLRAAEAAPAGVSVRAAFALAA</sequence>
<dbReference type="RefSeq" id="WP_344031016.1">
    <property type="nucleotide sequence ID" value="NZ_BAAAOB010000001.1"/>
</dbReference>
<feature type="domain" description="HTH cro/C1-type" evidence="3">
    <location>
        <begin position="34"/>
        <end position="88"/>
    </location>
</feature>
<keyword evidence="5" id="KW-1185">Reference proteome</keyword>
<dbReference type="Proteomes" id="UP001500851">
    <property type="component" value="Unassembled WGS sequence"/>
</dbReference>
<gene>
    <name evidence="4" type="ORF">GCM10009768_14540</name>
</gene>
<dbReference type="InterPro" id="IPR050807">
    <property type="entry name" value="TransReg_Diox_bact_type"/>
</dbReference>
<evidence type="ECO:0000313" key="4">
    <source>
        <dbReference type="EMBL" id="GAA1786703.1"/>
    </source>
</evidence>
<reference evidence="5" key="1">
    <citation type="journal article" date="2019" name="Int. J. Syst. Evol. Microbiol.">
        <title>The Global Catalogue of Microorganisms (GCM) 10K type strain sequencing project: providing services to taxonomists for standard genome sequencing and annotation.</title>
        <authorList>
            <consortium name="The Broad Institute Genomics Platform"/>
            <consortium name="The Broad Institute Genome Sequencing Center for Infectious Disease"/>
            <person name="Wu L."/>
            <person name="Ma J."/>
        </authorList>
    </citation>
    <scope>NUCLEOTIDE SEQUENCE [LARGE SCALE GENOMIC DNA]</scope>
    <source>
        <strain evidence="5">JCM 14736</strain>
    </source>
</reference>
<comment type="caution">
    <text evidence="4">The sequence shown here is derived from an EMBL/GenBank/DDBJ whole genome shotgun (WGS) entry which is preliminary data.</text>
</comment>
<evidence type="ECO:0000259" key="3">
    <source>
        <dbReference type="PROSITE" id="PS50943"/>
    </source>
</evidence>
<name>A0ABP4XNN2_9MICO</name>
<proteinExistence type="predicted"/>
<evidence type="ECO:0000256" key="2">
    <source>
        <dbReference type="SAM" id="MobiDB-lite"/>
    </source>
</evidence>
<dbReference type="PANTHER" id="PTHR46797:SF1">
    <property type="entry name" value="METHYLPHOSPHONATE SYNTHASE"/>
    <property type="match status" value="1"/>
</dbReference>
<dbReference type="InterPro" id="IPR010982">
    <property type="entry name" value="Lambda_DNA-bd_dom_sf"/>
</dbReference>
<dbReference type="SMART" id="SM00530">
    <property type="entry name" value="HTH_XRE"/>
    <property type="match status" value="1"/>
</dbReference>
<evidence type="ECO:0000256" key="1">
    <source>
        <dbReference type="ARBA" id="ARBA00023125"/>
    </source>
</evidence>
<dbReference type="InterPro" id="IPR001387">
    <property type="entry name" value="Cro/C1-type_HTH"/>
</dbReference>
<dbReference type="EMBL" id="BAAAOB010000001">
    <property type="protein sequence ID" value="GAA1786703.1"/>
    <property type="molecule type" value="Genomic_DNA"/>
</dbReference>
<organism evidence="4 5">
    <name type="scientific">Leucobacter iarius</name>
    <dbReference type="NCBI Taxonomy" id="333963"/>
    <lineage>
        <taxon>Bacteria</taxon>
        <taxon>Bacillati</taxon>
        <taxon>Actinomycetota</taxon>
        <taxon>Actinomycetes</taxon>
        <taxon>Micrococcales</taxon>
        <taxon>Microbacteriaceae</taxon>
        <taxon>Leucobacter</taxon>
    </lineage>
</organism>
<dbReference type="Gene3D" id="1.10.260.40">
    <property type="entry name" value="lambda repressor-like DNA-binding domains"/>
    <property type="match status" value="1"/>
</dbReference>
<protein>
    <recommendedName>
        <fullName evidence="3">HTH cro/C1-type domain-containing protein</fullName>
    </recommendedName>
</protein>
<evidence type="ECO:0000313" key="5">
    <source>
        <dbReference type="Proteomes" id="UP001500851"/>
    </source>
</evidence>
<accession>A0ABP4XNN2</accession>
<feature type="region of interest" description="Disordered" evidence="2">
    <location>
        <begin position="1"/>
        <end position="24"/>
    </location>
</feature>
<keyword evidence="1" id="KW-0238">DNA-binding</keyword>
<dbReference type="CDD" id="cd00093">
    <property type="entry name" value="HTH_XRE"/>
    <property type="match status" value="1"/>
</dbReference>
<dbReference type="Pfam" id="PF13560">
    <property type="entry name" value="HTH_31"/>
    <property type="match status" value="1"/>
</dbReference>
<dbReference type="PANTHER" id="PTHR46797">
    <property type="entry name" value="HTH-TYPE TRANSCRIPTIONAL REGULATOR"/>
    <property type="match status" value="1"/>
</dbReference>